<evidence type="ECO:0000256" key="1">
    <source>
        <dbReference type="SAM" id="Phobius"/>
    </source>
</evidence>
<comment type="caution">
    <text evidence="2">The sequence shown here is derived from an EMBL/GenBank/DDBJ whole genome shotgun (WGS) entry which is preliminary data.</text>
</comment>
<keyword evidence="1" id="KW-0812">Transmembrane</keyword>
<name>A0A9P6QKB6_9FUNG</name>
<keyword evidence="1" id="KW-1133">Transmembrane helix</keyword>
<evidence type="ECO:0000313" key="3">
    <source>
        <dbReference type="Proteomes" id="UP000807716"/>
    </source>
</evidence>
<protein>
    <submittedName>
        <fullName evidence="2">Uncharacterized protein</fullName>
    </submittedName>
</protein>
<proteinExistence type="predicted"/>
<organism evidence="2 3">
    <name type="scientific">Actinomortierella ambigua</name>
    <dbReference type="NCBI Taxonomy" id="1343610"/>
    <lineage>
        <taxon>Eukaryota</taxon>
        <taxon>Fungi</taxon>
        <taxon>Fungi incertae sedis</taxon>
        <taxon>Mucoromycota</taxon>
        <taxon>Mortierellomycotina</taxon>
        <taxon>Mortierellomycetes</taxon>
        <taxon>Mortierellales</taxon>
        <taxon>Mortierellaceae</taxon>
        <taxon>Actinomortierella</taxon>
    </lineage>
</organism>
<dbReference type="Proteomes" id="UP000807716">
    <property type="component" value="Unassembled WGS sequence"/>
</dbReference>
<keyword evidence="1" id="KW-0472">Membrane</keyword>
<reference evidence="2" key="1">
    <citation type="journal article" date="2020" name="Fungal Divers.">
        <title>Resolving the Mortierellaceae phylogeny through synthesis of multi-gene phylogenetics and phylogenomics.</title>
        <authorList>
            <person name="Vandepol N."/>
            <person name="Liber J."/>
            <person name="Desiro A."/>
            <person name="Na H."/>
            <person name="Kennedy M."/>
            <person name="Barry K."/>
            <person name="Grigoriev I.V."/>
            <person name="Miller A.N."/>
            <person name="O'Donnell K."/>
            <person name="Stajich J.E."/>
            <person name="Bonito G."/>
        </authorList>
    </citation>
    <scope>NUCLEOTIDE SEQUENCE</scope>
    <source>
        <strain evidence="2">BC1065</strain>
    </source>
</reference>
<accession>A0A9P6QKB6</accession>
<dbReference type="AlphaFoldDB" id="A0A9P6QKB6"/>
<dbReference type="EMBL" id="JAAAJB010000044">
    <property type="protein sequence ID" value="KAG0268684.1"/>
    <property type="molecule type" value="Genomic_DNA"/>
</dbReference>
<gene>
    <name evidence="2" type="ORF">DFQ27_006052</name>
</gene>
<feature type="transmembrane region" description="Helical" evidence="1">
    <location>
        <begin position="38"/>
        <end position="57"/>
    </location>
</feature>
<sequence>MCGTIELVAWDGLIVVGIILLVLYILSLVDIIHIQTAGLKHLFLVFLIIFLIAWIFMRCCYGRRRRRGGVVV</sequence>
<evidence type="ECO:0000313" key="2">
    <source>
        <dbReference type="EMBL" id="KAG0268684.1"/>
    </source>
</evidence>
<keyword evidence="3" id="KW-1185">Reference proteome</keyword>
<feature type="transmembrane region" description="Helical" evidence="1">
    <location>
        <begin position="7"/>
        <end position="26"/>
    </location>
</feature>